<evidence type="ECO:0008006" key="3">
    <source>
        <dbReference type="Google" id="ProtNLM"/>
    </source>
</evidence>
<evidence type="ECO:0000313" key="2">
    <source>
        <dbReference type="Proteomes" id="UP000184048"/>
    </source>
</evidence>
<dbReference type="InterPro" id="IPR002816">
    <property type="entry name" value="TraB/PrgY/GumN_fam"/>
</dbReference>
<dbReference type="InterPro" id="IPR047111">
    <property type="entry name" value="YbaP-like"/>
</dbReference>
<keyword evidence="2" id="KW-1185">Reference proteome</keyword>
<dbReference type="CDD" id="cd14789">
    <property type="entry name" value="Tiki"/>
    <property type="match status" value="1"/>
</dbReference>
<dbReference type="Pfam" id="PF01963">
    <property type="entry name" value="TraB_PrgY_gumN"/>
    <property type="match status" value="1"/>
</dbReference>
<protein>
    <recommendedName>
        <fullName evidence="3">TraB family protein</fullName>
    </recommendedName>
</protein>
<reference evidence="1 2" key="1">
    <citation type="submission" date="2016-11" db="EMBL/GenBank/DDBJ databases">
        <authorList>
            <person name="Jaros S."/>
            <person name="Januszkiewicz K."/>
            <person name="Wedrychowicz H."/>
        </authorList>
    </citation>
    <scope>NUCLEOTIDE SEQUENCE [LARGE SCALE GENOMIC DNA]</scope>
    <source>
        <strain evidence="1 2">DSM 18119</strain>
    </source>
</reference>
<sequence length="305" mass="34712">MKRILWLGVLAIIAFVANGQPVKKTSANNTLLWRITGKNIVQPSYLFGTMHMLCADDIDLSDSLVNAIRKADNVYLELDMDNLFEMMAAMTKMKMRNDTTLSDLLSKEEYEKVKNYFKENSSMIPFSMLETYKPLLAASMIMEKQAGACDNMISMEQLIMKEAKRNDVGIKGMETMEYQMSIFDSIPYGFQAKQLVKMVEEGNKNEDNEMQTLTNAYRDQQLDKMEELTKNEDLGIKNFADMLLYNRNANWARKLDGLLPGKSLVVAVGAGHLPGDRGVINLLRKAGYKVEPVENKMIRKKTKEI</sequence>
<name>A0A1M4WVQ5_9BACT</name>
<dbReference type="STRING" id="1121884.SAMN02745131_01232"/>
<evidence type="ECO:0000313" key="1">
    <source>
        <dbReference type="EMBL" id="SHE85052.1"/>
    </source>
</evidence>
<dbReference type="EMBL" id="FQUU01000004">
    <property type="protein sequence ID" value="SHE85052.1"/>
    <property type="molecule type" value="Genomic_DNA"/>
</dbReference>
<organism evidence="1 2">
    <name type="scientific">Flavisolibacter ginsengisoli DSM 18119</name>
    <dbReference type="NCBI Taxonomy" id="1121884"/>
    <lineage>
        <taxon>Bacteria</taxon>
        <taxon>Pseudomonadati</taxon>
        <taxon>Bacteroidota</taxon>
        <taxon>Chitinophagia</taxon>
        <taxon>Chitinophagales</taxon>
        <taxon>Chitinophagaceae</taxon>
        <taxon>Flavisolibacter</taxon>
    </lineage>
</organism>
<dbReference type="PANTHER" id="PTHR40590">
    <property type="entry name" value="CYTOPLASMIC PROTEIN-RELATED"/>
    <property type="match status" value="1"/>
</dbReference>
<proteinExistence type="predicted"/>
<dbReference type="PANTHER" id="PTHR40590:SF1">
    <property type="entry name" value="CYTOPLASMIC PROTEIN"/>
    <property type="match status" value="1"/>
</dbReference>
<accession>A0A1M4WVQ5</accession>
<dbReference type="RefSeq" id="WP_072834460.1">
    <property type="nucleotide sequence ID" value="NZ_FQUU01000004.1"/>
</dbReference>
<dbReference type="AlphaFoldDB" id="A0A1M4WVQ5"/>
<dbReference type="OrthoDB" id="9798714at2"/>
<dbReference type="Proteomes" id="UP000184048">
    <property type="component" value="Unassembled WGS sequence"/>
</dbReference>
<gene>
    <name evidence="1" type="ORF">SAMN02745131_01232</name>
</gene>